<dbReference type="InterPro" id="IPR050474">
    <property type="entry name" value="Hel308_SKI2-like"/>
</dbReference>
<reference evidence="7 8" key="1">
    <citation type="submission" date="2014-04" db="EMBL/GenBank/DDBJ databases">
        <authorList>
            <consortium name="DOE Joint Genome Institute"/>
            <person name="Kuo A."/>
            <person name="Kohler A."/>
            <person name="Costa M.D."/>
            <person name="Nagy L.G."/>
            <person name="Floudas D."/>
            <person name="Copeland A."/>
            <person name="Barry K.W."/>
            <person name="Cichocki N."/>
            <person name="Veneault-Fourrey C."/>
            <person name="LaButti K."/>
            <person name="Lindquist E.A."/>
            <person name="Lipzen A."/>
            <person name="Lundell T."/>
            <person name="Morin E."/>
            <person name="Murat C."/>
            <person name="Sun H."/>
            <person name="Tunlid A."/>
            <person name="Henrissat B."/>
            <person name="Grigoriev I.V."/>
            <person name="Hibbett D.S."/>
            <person name="Martin F."/>
            <person name="Nordberg H.P."/>
            <person name="Cantor M.N."/>
            <person name="Hua S.X."/>
        </authorList>
    </citation>
    <scope>NUCLEOTIDE SEQUENCE [LARGE SCALE GENOMIC DNA]</scope>
    <source>
        <strain evidence="7 8">441</strain>
    </source>
</reference>
<evidence type="ECO:0008006" key="9">
    <source>
        <dbReference type="Google" id="ProtNLM"/>
    </source>
</evidence>
<dbReference type="InterPro" id="IPR004179">
    <property type="entry name" value="Sec63-dom"/>
</dbReference>
<organism evidence="7 8">
    <name type="scientific">Pisolithus microcarpus 441</name>
    <dbReference type="NCBI Taxonomy" id="765257"/>
    <lineage>
        <taxon>Eukaryota</taxon>
        <taxon>Fungi</taxon>
        <taxon>Dikarya</taxon>
        <taxon>Basidiomycota</taxon>
        <taxon>Agaricomycotina</taxon>
        <taxon>Agaricomycetes</taxon>
        <taxon>Agaricomycetidae</taxon>
        <taxon>Boletales</taxon>
        <taxon>Sclerodermatineae</taxon>
        <taxon>Pisolithaceae</taxon>
        <taxon>Pisolithus</taxon>
    </lineage>
</organism>
<dbReference type="Pfam" id="PF23445">
    <property type="entry name" value="WHD_SNRNP200"/>
    <property type="match status" value="2"/>
</dbReference>
<feature type="domain" description="Helicase ATP-binding" evidence="5">
    <location>
        <begin position="179"/>
        <end position="352"/>
    </location>
</feature>
<dbReference type="GO" id="GO:0004386">
    <property type="term" value="F:helicase activity"/>
    <property type="evidence" value="ECO:0007669"/>
    <property type="project" value="UniProtKB-KW"/>
</dbReference>
<dbReference type="PROSITE" id="PS51194">
    <property type="entry name" value="HELICASE_CTER"/>
    <property type="match status" value="1"/>
</dbReference>
<dbReference type="GO" id="GO:0016787">
    <property type="term" value="F:hydrolase activity"/>
    <property type="evidence" value="ECO:0007669"/>
    <property type="project" value="UniProtKB-KW"/>
</dbReference>
<dbReference type="Pfam" id="PF02889">
    <property type="entry name" value="Sec63"/>
    <property type="match status" value="1"/>
</dbReference>
<protein>
    <recommendedName>
        <fullName evidence="9">RNA helicase</fullName>
    </recommendedName>
</protein>
<proteinExistence type="predicted"/>
<dbReference type="Gene3D" id="1.10.10.10">
    <property type="entry name" value="Winged helix-like DNA-binding domain superfamily/Winged helix DNA-binding domain"/>
    <property type="match status" value="2"/>
</dbReference>
<dbReference type="InterPro" id="IPR036388">
    <property type="entry name" value="WH-like_DNA-bd_sf"/>
</dbReference>
<dbReference type="Pfam" id="PF00271">
    <property type="entry name" value="Helicase_C"/>
    <property type="match status" value="1"/>
</dbReference>
<dbReference type="Pfam" id="PF00270">
    <property type="entry name" value="DEAD"/>
    <property type="match status" value="1"/>
</dbReference>
<dbReference type="GO" id="GO:0003676">
    <property type="term" value="F:nucleic acid binding"/>
    <property type="evidence" value="ECO:0007669"/>
    <property type="project" value="InterPro"/>
</dbReference>
<dbReference type="InterPro" id="IPR027417">
    <property type="entry name" value="P-loop_NTPase"/>
</dbReference>
<keyword evidence="4" id="KW-0067">ATP-binding</keyword>
<dbReference type="Proteomes" id="UP000054018">
    <property type="component" value="Unassembled WGS sequence"/>
</dbReference>
<evidence type="ECO:0000256" key="4">
    <source>
        <dbReference type="ARBA" id="ARBA00022840"/>
    </source>
</evidence>
<evidence type="ECO:0000313" key="8">
    <source>
        <dbReference type="Proteomes" id="UP000054018"/>
    </source>
</evidence>
<dbReference type="SUPFAM" id="SSF158702">
    <property type="entry name" value="Sec63 N-terminal domain-like"/>
    <property type="match status" value="1"/>
</dbReference>
<evidence type="ECO:0000256" key="1">
    <source>
        <dbReference type="ARBA" id="ARBA00022741"/>
    </source>
</evidence>
<accession>A0A0C9ZM93</accession>
<dbReference type="InterPro" id="IPR057842">
    <property type="entry name" value="WH_MER3"/>
</dbReference>
<dbReference type="InterPro" id="IPR011545">
    <property type="entry name" value="DEAD/DEAH_box_helicase_dom"/>
</dbReference>
<reference evidence="8" key="2">
    <citation type="submission" date="2015-01" db="EMBL/GenBank/DDBJ databases">
        <title>Evolutionary Origins and Diversification of the Mycorrhizal Mutualists.</title>
        <authorList>
            <consortium name="DOE Joint Genome Institute"/>
            <consortium name="Mycorrhizal Genomics Consortium"/>
            <person name="Kohler A."/>
            <person name="Kuo A."/>
            <person name="Nagy L.G."/>
            <person name="Floudas D."/>
            <person name="Copeland A."/>
            <person name="Barry K.W."/>
            <person name="Cichocki N."/>
            <person name="Veneault-Fourrey C."/>
            <person name="LaButti K."/>
            <person name="Lindquist E.A."/>
            <person name="Lipzen A."/>
            <person name="Lundell T."/>
            <person name="Morin E."/>
            <person name="Murat C."/>
            <person name="Riley R."/>
            <person name="Ohm R."/>
            <person name="Sun H."/>
            <person name="Tunlid A."/>
            <person name="Henrissat B."/>
            <person name="Grigoriev I.V."/>
            <person name="Hibbett D.S."/>
            <person name="Martin F."/>
        </authorList>
    </citation>
    <scope>NUCLEOTIDE SEQUENCE [LARGE SCALE GENOMIC DNA]</scope>
    <source>
        <strain evidence="8">441</strain>
    </source>
</reference>
<name>A0A0C9ZM93_9AGAM</name>
<dbReference type="SUPFAM" id="SSF81296">
    <property type="entry name" value="E set domains"/>
    <property type="match status" value="1"/>
</dbReference>
<dbReference type="SMART" id="SM00487">
    <property type="entry name" value="DEXDc"/>
    <property type="match status" value="1"/>
</dbReference>
<dbReference type="FunFam" id="1.10.10.10:FF:000024">
    <property type="entry name" value="U5 small nuclear ribonucleoprotein helicase"/>
    <property type="match status" value="1"/>
</dbReference>
<evidence type="ECO:0000256" key="2">
    <source>
        <dbReference type="ARBA" id="ARBA00022801"/>
    </source>
</evidence>
<dbReference type="STRING" id="765257.A0A0C9ZM93"/>
<dbReference type="Gene3D" id="1.10.3380.10">
    <property type="entry name" value="Sec63 N-terminal domain-like domain"/>
    <property type="match status" value="1"/>
</dbReference>
<dbReference type="SUPFAM" id="SSF52540">
    <property type="entry name" value="P-loop containing nucleoside triphosphate hydrolases"/>
    <property type="match status" value="4"/>
</dbReference>
<dbReference type="PANTHER" id="PTHR47961">
    <property type="entry name" value="DNA POLYMERASE THETA, PUTATIVE (AFU_ORTHOLOGUE AFUA_1G05260)-RELATED"/>
    <property type="match status" value="1"/>
</dbReference>
<dbReference type="InterPro" id="IPR014756">
    <property type="entry name" value="Ig_E-set"/>
</dbReference>
<dbReference type="SMART" id="SM00490">
    <property type="entry name" value="HELICc"/>
    <property type="match status" value="1"/>
</dbReference>
<dbReference type="GO" id="GO:0005634">
    <property type="term" value="C:nucleus"/>
    <property type="evidence" value="ECO:0007669"/>
    <property type="project" value="TreeGrafter"/>
</dbReference>
<dbReference type="Gene3D" id="2.60.40.150">
    <property type="entry name" value="C2 domain"/>
    <property type="match status" value="1"/>
</dbReference>
<dbReference type="FunFam" id="1.10.3380.10:FF:000001">
    <property type="entry name" value="U5 small nuclear ribonucleoprotein helicase"/>
    <property type="match status" value="1"/>
</dbReference>
<evidence type="ECO:0000259" key="6">
    <source>
        <dbReference type="PROSITE" id="PS51194"/>
    </source>
</evidence>
<dbReference type="InterPro" id="IPR014001">
    <property type="entry name" value="Helicase_ATP-bd"/>
</dbReference>
<keyword evidence="1" id="KW-0547">Nucleotide-binding</keyword>
<keyword evidence="2" id="KW-0378">Hydrolase</keyword>
<dbReference type="OrthoDB" id="5575at2759"/>
<dbReference type="InterPro" id="IPR035892">
    <property type="entry name" value="C2_domain_sf"/>
</dbReference>
<gene>
    <name evidence="7" type="ORF">PISMIDRAFT_26369</name>
</gene>
<dbReference type="FunFam" id="3.40.50.300:FF:003287">
    <property type="entry name" value="U5 small nuclear ribonucleoprotein 200 kDa helicase"/>
    <property type="match status" value="1"/>
</dbReference>
<dbReference type="PANTHER" id="PTHR47961:SF13">
    <property type="entry name" value="ACTIVATING SIGNAL COINTEGRATOR 1 COMPLEX SUBUNIT 3"/>
    <property type="match status" value="1"/>
</dbReference>
<dbReference type="SMART" id="SM00973">
    <property type="entry name" value="Sec63"/>
    <property type="match status" value="1"/>
</dbReference>
<sequence length="1472" mass="163678">MTMLNFAEHIDFLISSSRETGGGEAKTSLLDEWTSAEVSYEPEDARLRLERTLKANASRPLFTNDAIYTPEALPHVYASVTNISGGSVPLSGAKYSLPVGTARRDYKDYLEYVVPPATAIPKRPSERQIAVSELDDLAKGSLAGYVHLNRVQSIVYPTAYGSNENILICGGITLNSEQGKTDVALLTILRVLDQHRKPGRLEFPTPPTIDRNGFKIVYVAPMKALASEITQKLSKRLRWLSIQVRELTGDMQLTKAEIAETQIIVTTPEKWDVVTRKPAGEGELGSKLKLLIIDEVHLLNEDRGAVIETIVARTLRQAEASQSVIRIVGLSATLPNYVDVADFLSVSRYAGLFYFDSSFRPIPLEQHFIGIRGKPGSIQAKRNLDRVTFEKVSELVKQGHQVMVFVHSRKETVNAAFALKDAAMEEGSLLDYSCEDNPQWALHRRTIGNSRNKEMKQLFDHGFGIHHAGMLRSDRSLIETLFKARAIKVLCCTATLAWGVNLPAHAVIIKGTQIYDSTKGQFVDLSVLDVLQVFGRAGRPGLETSGEGYICTLEEKLPHYLEAVTSQFRRFLSGMTDALNAEIALGTVSSISDGVRWLGYTYLFVRMKKNPFQYGLSPQTLIDDPSLVERRQQAIKSAAKQLAQLKMIDFDADTETFTTKDIGQIAAKYYIRHQSIEEWKASFKPTMSEADVLRTLSTSTEFNQIQIRESEVKELEQLMRRVPCEVFGGTDTNQGKVNILLQAHISRLPIQDFALISDSAYVAQNGGRIIRALLEIAISRKWANTTVVLAAMSKAVEKRMWPFDEPMKQFPRLKADIIYGLTSLPTEYFPQDLACMTAGELGQLIRLNEDKGSVLLKAAKQFPSTELTASLRPLGPELLRIGVSVARTFTWDVQIHGSAEPFWLWVEDSGENAILQIKRIMLREQPEVLDVNFIVSVVGKRLSSVTIRLVSDQWLGADNECSVSLDNVVMPAISHPHTWRQDVGFLPISSLRLPALEGLYSVAHYNSLNAIQTQTFWSAVNTPANVLLAASVCSGKSSLAYMAIWSTLLRSQTVAWALVVTPNKAIARSTLSGLSSGAGVCGIKVECDNEKTVFSSPERKVIRVVTAAVLLRALRAGPAIRARPDLVLCENLEQLDDAYELAVSLLRHATHCSPTRYIGLSRSLNDPIDLASWLGVESRELYSFLPRDREQPLNCSVQTYTMPISEALFKALAKPVYAAMGLGSLTESAIVVVPSRLHCTTIAQELITQHNLNSMVETGFLAKTASATDVEERLIQTGDLKTANFASRGIGIFHRGMSDITRERILELFAEGIIRVLVVTREACWKLPTRAGTVVVVGTQYVCVDPSTPERQLKDYTFLEVVEMQSWAVQRSLPGHFTLFCPAEDRETFNKFLSDDGLPLESQLLETDLLRSWYRESFGRSLRNKQDAVQALSFTFMARRLISNPTYYDVGSRSLDEVLSRVIDTLESYTTV</sequence>
<dbReference type="PROSITE" id="PS51192">
    <property type="entry name" value="HELICASE_ATP_BIND_1"/>
    <property type="match status" value="1"/>
</dbReference>
<dbReference type="FunFam" id="3.40.50.300:FF:000062">
    <property type="entry name" value="U5 small nuclear ribonucleoprotein helicase"/>
    <property type="match status" value="1"/>
</dbReference>
<dbReference type="InterPro" id="IPR001650">
    <property type="entry name" value="Helicase_C-like"/>
</dbReference>
<evidence type="ECO:0000256" key="3">
    <source>
        <dbReference type="ARBA" id="ARBA00022806"/>
    </source>
</evidence>
<dbReference type="EMBL" id="KN833686">
    <property type="protein sequence ID" value="KIK30576.1"/>
    <property type="molecule type" value="Genomic_DNA"/>
</dbReference>
<dbReference type="HOGENOM" id="CLU_000335_2_2_1"/>
<evidence type="ECO:0000313" key="7">
    <source>
        <dbReference type="EMBL" id="KIK30576.1"/>
    </source>
</evidence>
<dbReference type="Gene3D" id="3.40.50.300">
    <property type="entry name" value="P-loop containing nucleotide triphosphate hydrolases"/>
    <property type="match status" value="4"/>
</dbReference>
<keyword evidence="8" id="KW-1185">Reference proteome</keyword>
<keyword evidence="3" id="KW-0347">Helicase</keyword>
<feature type="domain" description="Helicase C-terminal" evidence="6">
    <location>
        <begin position="383"/>
        <end position="583"/>
    </location>
</feature>
<evidence type="ECO:0000259" key="5">
    <source>
        <dbReference type="PROSITE" id="PS51192"/>
    </source>
</evidence>
<dbReference type="GO" id="GO:0005524">
    <property type="term" value="F:ATP binding"/>
    <property type="evidence" value="ECO:0007669"/>
    <property type="project" value="UniProtKB-KW"/>
</dbReference>
<dbReference type="CDD" id="cd18795">
    <property type="entry name" value="SF2_C_Ski2"/>
    <property type="match status" value="1"/>
</dbReference>